<dbReference type="Proteomes" id="UP000198853">
    <property type="component" value="Unassembled WGS sequence"/>
</dbReference>
<feature type="transmembrane region" description="Helical" evidence="6">
    <location>
        <begin position="168"/>
        <end position="187"/>
    </location>
</feature>
<dbReference type="PANTHER" id="PTHR31272">
    <property type="entry name" value="CYTOCHROME C-TYPE BIOGENESIS PROTEIN HI_1454-RELATED"/>
    <property type="match status" value="1"/>
</dbReference>
<dbReference type="EMBL" id="FNEN01000017">
    <property type="protein sequence ID" value="SDJ15246.1"/>
    <property type="molecule type" value="Genomic_DNA"/>
</dbReference>
<sequence>MDDVSLGLAFAAGLISFFSPCIFPLLPAYLAQLTGTDVSSGAINADRRLIFTRSIGFILGFTIIFLLLGLSSTLLGSWFNQYSSVVMQLGGVIIILFGLQMSGLISIRALLTEKKVAKTPKKASSFSGSVLFGLVFAAGWTPCIGITLGSILTLAGASGSMLTGSTMLFVYSMGLGVPFIGVSLLYAKSFQKLNSINRFLPAIQKGSGIIMIILGILLFTGYFETIAMYLGQYVPSWMI</sequence>
<name>A0A1G8RE44_9BACI</name>
<dbReference type="GO" id="GO:0016020">
    <property type="term" value="C:membrane"/>
    <property type="evidence" value="ECO:0007669"/>
    <property type="project" value="UniProtKB-SubCell"/>
</dbReference>
<evidence type="ECO:0000256" key="2">
    <source>
        <dbReference type="ARBA" id="ARBA00006143"/>
    </source>
</evidence>
<accession>A0A1G8RE44</accession>
<evidence type="ECO:0000256" key="1">
    <source>
        <dbReference type="ARBA" id="ARBA00004141"/>
    </source>
</evidence>
<dbReference type="InterPro" id="IPR003834">
    <property type="entry name" value="Cyt_c_assmbl_TM_dom"/>
</dbReference>
<evidence type="ECO:0000256" key="6">
    <source>
        <dbReference type="SAM" id="Phobius"/>
    </source>
</evidence>
<feature type="transmembrane region" description="Helical" evidence="6">
    <location>
        <begin position="57"/>
        <end position="79"/>
    </location>
</feature>
<keyword evidence="9" id="KW-1185">Reference proteome</keyword>
<evidence type="ECO:0000313" key="9">
    <source>
        <dbReference type="Proteomes" id="UP000198853"/>
    </source>
</evidence>
<evidence type="ECO:0000259" key="7">
    <source>
        <dbReference type="Pfam" id="PF02683"/>
    </source>
</evidence>
<keyword evidence="3 6" id="KW-0812">Transmembrane</keyword>
<dbReference type="OrthoDB" id="9803065at2"/>
<comment type="subcellular location">
    <subcellularLocation>
        <location evidence="1">Membrane</location>
        <topology evidence="1">Multi-pass membrane protein</topology>
    </subcellularLocation>
</comment>
<keyword evidence="4 6" id="KW-1133">Transmembrane helix</keyword>
<protein>
    <submittedName>
        <fullName evidence="8">Cytochrome c-type biogenesis protein</fullName>
    </submittedName>
</protein>
<dbReference type="Pfam" id="PF02683">
    <property type="entry name" value="DsbD_TM"/>
    <property type="match status" value="1"/>
</dbReference>
<gene>
    <name evidence="8" type="ORF">SAMN04488123_11732</name>
</gene>
<evidence type="ECO:0000256" key="5">
    <source>
        <dbReference type="ARBA" id="ARBA00023136"/>
    </source>
</evidence>
<evidence type="ECO:0000256" key="3">
    <source>
        <dbReference type="ARBA" id="ARBA00022692"/>
    </source>
</evidence>
<comment type="similarity">
    <text evidence="2">Belongs to the DsbD family.</text>
</comment>
<evidence type="ECO:0000313" key="8">
    <source>
        <dbReference type="EMBL" id="SDJ15246.1"/>
    </source>
</evidence>
<feature type="transmembrane region" description="Helical" evidence="6">
    <location>
        <begin position="6"/>
        <end position="26"/>
    </location>
</feature>
<feature type="transmembrane region" description="Helical" evidence="6">
    <location>
        <begin position="131"/>
        <end position="156"/>
    </location>
</feature>
<evidence type="ECO:0000256" key="4">
    <source>
        <dbReference type="ARBA" id="ARBA00022989"/>
    </source>
</evidence>
<feature type="transmembrane region" description="Helical" evidence="6">
    <location>
        <begin position="85"/>
        <end position="111"/>
    </location>
</feature>
<dbReference type="PANTHER" id="PTHR31272:SF4">
    <property type="entry name" value="CYTOCHROME C-TYPE BIOGENESIS PROTEIN HI_1454-RELATED"/>
    <property type="match status" value="1"/>
</dbReference>
<dbReference type="GO" id="GO:0017004">
    <property type="term" value="P:cytochrome complex assembly"/>
    <property type="evidence" value="ECO:0007669"/>
    <property type="project" value="InterPro"/>
</dbReference>
<feature type="domain" description="Cytochrome C biogenesis protein transmembrane" evidence="7">
    <location>
        <begin position="6"/>
        <end position="219"/>
    </location>
</feature>
<dbReference type="RefSeq" id="WP_090399479.1">
    <property type="nucleotide sequence ID" value="NZ_FNEN01000017.1"/>
</dbReference>
<dbReference type="InterPro" id="IPR051790">
    <property type="entry name" value="Cytochrome_c-biogenesis_DsbD"/>
</dbReference>
<organism evidence="8 9">
    <name type="scientific">Natribacillus halophilus</name>
    <dbReference type="NCBI Taxonomy" id="549003"/>
    <lineage>
        <taxon>Bacteria</taxon>
        <taxon>Bacillati</taxon>
        <taxon>Bacillota</taxon>
        <taxon>Bacilli</taxon>
        <taxon>Bacillales</taxon>
        <taxon>Bacillaceae</taxon>
        <taxon>Natribacillus</taxon>
    </lineage>
</organism>
<keyword evidence="5 6" id="KW-0472">Membrane</keyword>
<reference evidence="8 9" key="1">
    <citation type="submission" date="2016-10" db="EMBL/GenBank/DDBJ databases">
        <authorList>
            <person name="de Groot N.N."/>
        </authorList>
    </citation>
    <scope>NUCLEOTIDE SEQUENCE [LARGE SCALE GENOMIC DNA]</scope>
    <source>
        <strain evidence="8 9">DSM 21771</strain>
    </source>
</reference>
<proteinExistence type="inferred from homology"/>
<dbReference type="AlphaFoldDB" id="A0A1G8RE44"/>
<feature type="transmembrane region" description="Helical" evidence="6">
    <location>
        <begin position="208"/>
        <end position="230"/>
    </location>
</feature>